<evidence type="ECO:0000313" key="1">
    <source>
        <dbReference type="EMBL" id="SEB57653.1"/>
    </source>
</evidence>
<accession>A0A1H4KGX7</accession>
<dbReference type="EMBL" id="FNSL01000001">
    <property type="protein sequence ID" value="SEB57653.1"/>
    <property type="molecule type" value="Genomic_DNA"/>
</dbReference>
<dbReference type="RefSeq" id="WP_143038431.1">
    <property type="nucleotide sequence ID" value="NZ_FNSL01000001.1"/>
</dbReference>
<keyword evidence="2" id="KW-1185">Reference proteome</keyword>
<protein>
    <recommendedName>
        <fullName evidence="3">DUF2924 domain-containing protein</fullName>
    </recommendedName>
</protein>
<evidence type="ECO:0008006" key="3">
    <source>
        <dbReference type="Google" id="ProtNLM"/>
    </source>
</evidence>
<dbReference type="InterPro" id="IPR021322">
    <property type="entry name" value="DUF2924"/>
</dbReference>
<dbReference type="AlphaFoldDB" id="A0A1H4KGX7"/>
<proteinExistence type="predicted"/>
<evidence type="ECO:0000313" key="2">
    <source>
        <dbReference type="Proteomes" id="UP000199064"/>
    </source>
</evidence>
<gene>
    <name evidence="1" type="ORF">SAMN05216452_2238</name>
</gene>
<name>A0A1H4KGX7_9HYPH</name>
<dbReference type="Proteomes" id="UP000199064">
    <property type="component" value="Unassembled WGS sequence"/>
</dbReference>
<organism evidence="1 2">
    <name type="scientific">Nitratireductor aquibiodomus</name>
    <dbReference type="NCBI Taxonomy" id="204799"/>
    <lineage>
        <taxon>Bacteria</taxon>
        <taxon>Pseudomonadati</taxon>
        <taxon>Pseudomonadota</taxon>
        <taxon>Alphaproteobacteria</taxon>
        <taxon>Hyphomicrobiales</taxon>
        <taxon>Phyllobacteriaceae</taxon>
        <taxon>Nitratireductor</taxon>
    </lineage>
</organism>
<dbReference type="Pfam" id="PF11149">
    <property type="entry name" value="DUF2924"/>
    <property type="match status" value="1"/>
</dbReference>
<reference evidence="2" key="1">
    <citation type="submission" date="2016-10" db="EMBL/GenBank/DDBJ databases">
        <authorList>
            <person name="Varghese N."/>
            <person name="Submissions S."/>
        </authorList>
    </citation>
    <scope>NUCLEOTIDE SEQUENCE [LARGE SCALE GENOMIC DNA]</scope>
    <source>
        <strain evidence="2">ES.061</strain>
    </source>
</reference>
<sequence>MAMRATFDIAAEAEALNELTRDELVDRWRKIYGSLPPKGVRQDLLKRAILWHTQSKHFGGVPVETRRLLRAAVRRVEQSLLSRHQGRSTAAADEERSVEIGAAGVAGDCSAQDARPQPQRRTLAPGARLIREWNGQTHTVDVIEGGYVFEARVYRSLTAIAGKITGTHWSGPRFFGL</sequence>